<reference evidence="2 3" key="1">
    <citation type="journal article" date="2013" name="Genome Biol.">
        <title>The genome sequence of the most widely cultivated cacao type and its use to identify candidate genes regulating pod color.</title>
        <authorList>
            <person name="Motamayor J.C."/>
            <person name="Mockaitis K."/>
            <person name="Schmutz J."/>
            <person name="Haiminen N."/>
            <person name="Iii D.L."/>
            <person name="Cornejo O."/>
            <person name="Findley S.D."/>
            <person name="Zheng P."/>
            <person name="Utro F."/>
            <person name="Royaert S."/>
            <person name="Saski C."/>
            <person name="Jenkins J."/>
            <person name="Podicheti R."/>
            <person name="Zhao M."/>
            <person name="Scheffler B.E."/>
            <person name="Stack J.C."/>
            <person name="Feltus F.A."/>
            <person name="Mustiga G.M."/>
            <person name="Amores F."/>
            <person name="Phillips W."/>
            <person name="Marelli J.P."/>
            <person name="May G.D."/>
            <person name="Shapiro H."/>
            <person name="Ma J."/>
            <person name="Bustamante C.D."/>
            <person name="Schnell R.J."/>
            <person name="Main D."/>
            <person name="Gilbert D."/>
            <person name="Parida L."/>
            <person name="Kuhn D.N."/>
        </authorList>
    </citation>
    <scope>NUCLEOTIDE SEQUENCE [LARGE SCALE GENOMIC DNA]</scope>
    <source>
        <strain evidence="3">cv. Matina 1-6</strain>
    </source>
</reference>
<dbReference type="AlphaFoldDB" id="A0A061EDT9"/>
<proteinExistence type="predicted"/>
<accession>A0A061EDT9</accession>
<dbReference type="HOGENOM" id="CLU_2162999_0_0_1"/>
<keyword evidence="3" id="KW-1185">Reference proteome</keyword>
<dbReference type="EMBL" id="CM001882">
    <property type="protein sequence ID" value="EOY03086.1"/>
    <property type="molecule type" value="Genomic_DNA"/>
</dbReference>
<name>A0A061EDT9_THECC</name>
<protein>
    <submittedName>
        <fullName evidence="2">Uncharacterized protein</fullName>
    </submittedName>
</protein>
<dbReference type="InParanoid" id="A0A061EDT9"/>
<evidence type="ECO:0000313" key="2">
    <source>
        <dbReference type="EMBL" id="EOY03086.1"/>
    </source>
</evidence>
<feature type="region of interest" description="Disordered" evidence="1">
    <location>
        <begin position="30"/>
        <end position="82"/>
    </location>
</feature>
<dbReference type="Gramene" id="EOY03086">
    <property type="protein sequence ID" value="EOY03086"/>
    <property type="gene ID" value="TCM_017519"/>
</dbReference>
<sequence length="111" mass="12924">MDTHGDDTWQNGHAGVFKFEGVFFTFAGAWGGGGGSAMLADSRRRGREEIKRKTASDEERERWRERGEGERNSENEKYKWGSKRGTRFNGAREVKKNKKRLKDWWQSVRVI</sequence>
<evidence type="ECO:0000313" key="3">
    <source>
        <dbReference type="Proteomes" id="UP000026915"/>
    </source>
</evidence>
<evidence type="ECO:0000256" key="1">
    <source>
        <dbReference type="SAM" id="MobiDB-lite"/>
    </source>
</evidence>
<gene>
    <name evidence="2" type="ORF">TCM_017519</name>
</gene>
<feature type="compositionally biased region" description="Basic and acidic residues" evidence="1">
    <location>
        <begin position="41"/>
        <end position="79"/>
    </location>
</feature>
<organism evidence="2 3">
    <name type="scientific">Theobroma cacao</name>
    <name type="common">Cacao</name>
    <name type="synonym">Cocoa</name>
    <dbReference type="NCBI Taxonomy" id="3641"/>
    <lineage>
        <taxon>Eukaryota</taxon>
        <taxon>Viridiplantae</taxon>
        <taxon>Streptophyta</taxon>
        <taxon>Embryophyta</taxon>
        <taxon>Tracheophyta</taxon>
        <taxon>Spermatophyta</taxon>
        <taxon>Magnoliopsida</taxon>
        <taxon>eudicotyledons</taxon>
        <taxon>Gunneridae</taxon>
        <taxon>Pentapetalae</taxon>
        <taxon>rosids</taxon>
        <taxon>malvids</taxon>
        <taxon>Malvales</taxon>
        <taxon>Malvaceae</taxon>
        <taxon>Byttnerioideae</taxon>
        <taxon>Theobroma</taxon>
    </lineage>
</organism>
<dbReference type="Proteomes" id="UP000026915">
    <property type="component" value="Chromosome 4"/>
</dbReference>